<evidence type="ECO:0000256" key="3">
    <source>
        <dbReference type="ARBA" id="ARBA00022553"/>
    </source>
</evidence>
<feature type="domain" description="Association with the SNF1 complex (ASC)" evidence="9">
    <location>
        <begin position="198"/>
        <end position="287"/>
    </location>
</feature>
<dbReference type="AlphaFoldDB" id="A0A0K2TC67"/>
<comment type="similarity">
    <text evidence="1">Belongs to the 5'-AMP-activated protein kinase beta subunit family.</text>
</comment>
<dbReference type="InterPro" id="IPR032640">
    <property type="entry name" value="AMPK1_CBM"/>
</dbReference>
<dbReference type="Pfam" id="PF04739">
    <property type="entry name" value="AMPKBI"/>
    <property type="match status" value="1"/>
</dbReference>
<dbReference type="CDD" id="cd02859">
    <property type="entry name" value="E_set_AMPKbeta_like_N"/>
    <property type="match status" value="1"/>
</dbReference>
<dbReference type="GeneID" id="121121605"/>
<dbReference type="PANTHER" id="PTHR10343">
    <property type="entry name" value="5'-AMP-ACTIVATED PROTEIN KINASE , BETA SUBUNIT"/>
    <property type="match status" value="1"/>
</dbReference>
<evidence type="ECO:0000256" key="8">
    <source>
        <dbReference type="SAM" id="MobiDB-lite"/>
    </source>
</evidence>
<dbReference type="SUPFAM" id="SSF160219">
    <property type="entry name" value="AMPKBI-like"/>
    <property type="match status" value="1"/>
</dbReference>
<dbReference type="InterPro" id="IPR037256">
    <property type="entry name" value="ASC_dom_sf"/>
</dbReference>
<dbReference type="GO" id="GO:0005634">
    <property type="term" value="C:nucleus"/>
    <property type="evidence" value="ECO:0007669"/>
    <property type="project" value="TreeGrafter"/>
</dbReference>
<sequence>MGNSGSNVGSNGEKRKGVGGLQGRYHFGRSRGIAFGDMNLGTGQPLDIITSPSTPKPNRCVDDLPVVIRPRAGTESYRQKPKNDAAMHFPKALPTIFKYSGKGKEVFVSGSFNNWAKIPMVQSSKDFTALAELQEGDHEYKFLVDGTWLTDPNTPCVSDNKGDERNIIHIQKEDFDAYHALDMDSEAVSKLQKHTKGVIKYSPTFGQEIPQTGNELRSGPPILPPHLLHVLLNKDTPLSCEPTLLPEPHHVMINHLYALSIKDGVLVLSSTQRFRKKYVTTLLYKPMGTRVANEKH</sequence>
<dbReference type="Pfam" id="PF16561">
    <property type="entry name" value="AMPK1_CBM"/>
    <property type="match status" value="1"/>
</dbReference>
<keyword evidence="3" id="KW-0597">Phosphoprotein</keyword>
<dbReference type="PANTHER" id="PTHR10343:SF84">
    <property type="entry name" value="5'-AMP-ACTIVATED PROTEIN KINASE SUBUNIT BETA-1"/>
    <property type="match status" value="1"/>
</dbReference>
<dbReference type="GO" id="GO:0016301">
    <property type="term" value="F:kinase activity"/>
    <property type="evidence" value="ECO:0007669"/>
    <property type="project" value="UniProtKB-KW"/>
</dbReference>
<keyword evidence="2" id="KW-0444">Lipid biosynthesis</keyword>
<dbReference type="FunFam" id="2.60.40.10:FF:000139">
    <property type="entry name" value="Protein kinase AMP-activated non-catalytic subunit beta 1"/>
    <property type="match status" value="1"/>
</dbReference>
<organism evidence="10">
    <name type="scientific">Lepeophtheirus salmonis</name>
    <name type="common">Salmon louse</name>
    <name type="synonym">Caligus salmonis</name>
    <dbReference type="NCBI Taxonomy" id="72036"/>
    <lineage>
        <taxon>Eukaryota</taxon>
        <taxon>Metazoa</taxon>
        <taxon>Ecdysozoa</taxon>
        <taxon>Arthropoda</taxon>
        <taxon>Crustacea</taxon>
        <taxon>Multicrustacea</taxon>
        <taxon>Hexanauplia</taxon>
        <taxon>Copepoda</taxon>
        <taxon>Siphonostomatoida</taxon>
        <taxon>Caligidae</taxon>
        <taxon>Lepeophtheirus</taxon>
    </lineage>
</organism>
<dbReference type="GO" id="GO:0031588">
    <property type="term" value="C:nucleotide-activated protein kinase complex"/>
    <property type="evidence" value="ECO:0007669"/>
    <property type="project" value="TreeGrafter"/>
</dbReference>
<keyword evidence="5" id="KW-0443">Lipid metabolism</keyword>
<dbReference type="KEGG" id="lsm:121121605"/>
<evidence type="ECO:0000256" key="5">
    <source>
        <dbReference type="ARBA" id="ARBA00023098"/>
    </source>
</evidence>
<dbReference type="InterPro" id="IPR006828">
    <property type="entry name" value="ASC_dom"/>
</dbReference>
<evidence type="ECO:0000256" key="2">
    <source>
        <dbReference type="ARBA" id="ARBA00022516"/>
    </source>
</evidence>
<dbReference type="Gene3D" id="2.60.40.10">
    <property type="entry name" value="Immunoglobulins"/>
    <property type="match status" value="1"/>
</dbReference>
<dbReference type="InterPro" id="IPR013783">
    <property type="entry name" value="Ig-like_fold"/>
</dbReference>
<reference evidence="10" key="1">
    <citation type="submission" date="2014-05" db="EMBL/GenBank/DDBJ databases">
        <authorList>
            <person name="Chronopoulou M."/>
        </authorList>
    </citation>
    <scope>NUCLEOTIDE SEQUENCE</scope>
    <source>
        <tissue evidence="10">Whole organism</tissue>
    </source>
</reference>
<feature type="region of interest" description="Disordered" evidence="8">
    <location>
        <begin position="1"/>
        <end position="22"/>
    </location>
</feature>
<name>A0A0K2TC67_LEPSM</name>
<accession>A0A0K2TC67</accession>
<dbReference type="EMBL" id="HACA01005811">
    <property type="protein sequence ID" value="CDW23172.1"/>
    <property type="molecule type" value="Transcribed_RNA"/>
</dbReference>
<evidence type="ECO:0000256" key="6">
    <source>
        <dbReference type="ARBA" id="ARBA00025180"/>
    </source>
</evidence>
<dbReference type="GO" id="GO:0006631">
    <property type="term" value="P:fatty acid metabolic process"/>
    <property type="evidence" value="ECO:0007669"/>
    <property type="project" value="UniProtKB-KW"/>
</dbReference>
<evidence type="ECO:0000256" key="4">
    <source>
        <dbReference type="ARBA" id="ARBA00022832"/>
    </source>
</evidence>
<dbReference type="Gene3D" id="6.20.250.60">
    <property type="match status" value="1"/>
</dbReference>
<dbReference type="GO" id="GO:0007165">
    <property type="term" value="P:signal transduction"/>
    <property type="evidence" value="ECO:0007669"/>
    <property type="project" value="TreeGrafter"/>
</dbReference>
<feature type="compositionally biased region" description="Low complexity" evidence="8">
    <location>
        <begin position="1"/>
        <end position="11"/>
    </location>
</feature>
<protein>
    <recommendedName>
        <fullName evidence="7">5'-AMP-activated protein kinase subunit beta-1</fullName>
    </recommendedName>
</protein>
<dbReference type="SMART" id="SM01010">
    <property type="entry name" value="AMPKBI"/>
    <property type="match status" value="1"/>
</dbReference>
<proteinExistence type="inferred from homology"/>
<dbReference type="GO" id="GO:0019901">
    <property type="term" value="F:protein kinase binding"/>
    <property type="evidence" value="ECO:0007669"/>
    <property type="project" value="TreeGrafter"/>
</dbReference>
<dbReference type="InterPro" id="IPR050827">
    <property type="entry name" value="CRP1_MDG1_kinase"/>
</dbReference>
<dbReference type="RefSeq" id="XP_040572502.1">
    <property type="nucleotide sequence ID" value="XM_040716568.2"/>
</dbReference>
<keyword evidence="10" id="KW-0808">Transferase</keyword>
<comment type="function">
    <text evidence="6">Non-catalytic subunit of AMP-activated protein kinase (AMPK), an energy sensor protein kinase that plays a key role in regulating cellular energy metabolism. In response to reduction of intracellular ATP levels, AMPK activates energy-producing pathways and inhibits energy-consuming processes: inhibits protein, carbohydrate and lipid biosynthesis, as well as cell growth and proliferation. AMPK acts via direct phosphorylation of metabolic enzymes, and by longer-term effects via phosphorylation of transcription regulators. Also acts as a regulator of cellular polarity by remodeling the actin cytoskeleton; probably by indirectly activating myosin. Beta non-catalytic subunit acts as a scaffold on which the AMPK complex assembles, via its C-terminus that bridges alpha (PRKAA1 or PRKAA2) and gamma subunits (PRKAG1, PRKAG2 or PRKAG3).</text>
</comment>
<dbReference type="GO" id="GO:0005737">
    <property type="term" value="C:cytoplasm"/>
    <property type="evidence" value="ECO:0007669"/>
    <property type="project" value="TreeGrafter"/>
</dbReference>
<dbReference type="InterPro" id="IPR014756">
    <property type="entry name" value="Ig_E-set"/>
</dbReference>
<evidence type="ECO:0000256" key="1">
    <source>
        <dbReference type="ARBA" id="ARBA00010926"/>
    </source>
</evidence>
<keyword evidence="10" id="KW-0418">Kinase</keyword>
<evidence type="ECO:0000313" key="10">
    <source>
        <dbReference type="EMBL" id="CDW23172.1"/>
    </source>
</evidence>
<dbReference type="OrthoDB" id="531008at2759"/>
<dbReference type="SUPFAM" id="SSF81296">
    <property type="entry name" value="E set domains"/>
    <property type="match status" value="1"/>
</dbReference>
<evidence type="ECO:0000256" key="7">
    <source>
        <dbReference type="ARBA" id="ARBA00040010"/>
    </source>
</evidence>
<keyword evidence="4" id="KW-0276">Fatty acid metabolism</keyword>
<evidence type="ECO:0000259" key="9">
    <source>
        <dbReference type="SMART" id="SM01010"/>
    </source>
</evidence>